<feature type="region of interest" description="Disordered" evidence="1">
    <location>
        <begin position="1"/>
        <end position="21"/>
    </location>
</feature>
<accession>A0A6J4SGN5</accession>
<sequence>MTREPSELTPEEALAGDDAEDTRLLREMARQARRHLESQSWCERVTDLRFGDGVGGIAAVFLARLIPAQPGADAEVWVVVGDIPPLHLVVDDLPDPTTALQAFVDWRRDWVAAVRGGGSLEGLPPVDAPPTRANADDLARRLDYIEREIIATER</sequence>
<name>A0A6J4SGN5_9ACTN</name>
<protein>
    <submittedName>
        <fullName evidence="2">Uncharacterized protein</fullName>
    </submittedName>
</protein>
<organism evidence="2">
    <name type="scientific">uncultured Solirubrobacteraceae bacterium</name>
    <dbReference type="NCBI Taxonomy" id="1162706"/>
    <lineage>
        <taxon>Bacteria</taxon>
        <taxon>Bacillati</taxon>
        <taxon>Actinomycetota</taxon>
        <taxon>Thermoleophilia</taxon>
        <taxon>Solirubrobacterales</taxon>
        <taxon>Solirubrobacteraceae</taxon>
        <taxon>environmental samples</taxon>
    </lineage>
</organism>
<dbReference type="AlphaFoldDB" id="A0A6J4SGN5"/>
<reference evidence="2" key="1">
    <citation type="submission" date="2020-02" db="EMBL/GenBank/DDBJ databases">
        <authorList>
            <person name="Meier V. D."/>
        </authorList>
    </citation>
    <scope>NUCLEOTIDE SEQUENCE</scope>
    <source>
        <strain evidence="2">AVDCRST_MAG30</strain>
    </source>
</reference>
<dbReference type="EMBL" id="CADCVS010000198">
    <property type="protein sequence ID" value="CAA9491240.1"/>
    <property type="molecule type" value="Genomic_DNA"/>
</dbReference>
<proteinExistence type="predicted"/>
<gene>
    <name evidence="2" type="ORF">AVDCRST_MAG30-1377</name>
</gene>
<evidence type="ECO:0000313" key="2">
    <source>
        <dbReference type="EMBL" id="CAA9491240.1"/>
    </source>
</evidence>
<evidence type="ECO:0000256" key="1">
    <source>
        <dbReference type="SAM" id="MobiDB-lite"/>
    </source>
</evidence>